<gene>
    <name evidence="2" type="ORF">PCOR1329_LOCUS15600</name>
</gene>
<feature type="non-terminal residue" evidence="2">
    <location>
        <position position="123"/>
    </location>
</feature>
<evidence type="ECO:0000313" key="2">
    <source>
        <dbReference type="EMBL" id="CAK0810759.1"/>
    </source>
</evidence>
<feature type="region of interest" description="Disordered" evidence="1">
    <location>
        <begin position="33"/>
        <end position="123"/>
    </location>
</feature>
<name>A0ABN9QWN9_9DINO</name>
<organism evidence="2 3">
    <name type="scientific">Prorocentrum cordatum</name>
    <dbReference type="NCBI Taxonomy" id="2364126"/>
    <lineage>
        <taxon>Eukaryota</taxon>
        <taxon>Sar</taxon>
        <taxon>Alveolata</taxon>
        <taxon>Dinophyceae</taxon>
        <taxon>Prorocentrales</taxon>
        <taxon>Prorocentraceae</taxon>
        <taxon>Prorocentrum</taxon>
    </lineage>
</organism>
<keyword evidence="3" id="KW-1185">Reference proteome</keyword>
<dbReference type="Proteomes" id="UP001189429">
    <property type="component" value="Unassembled WGS sequence"/>
</dbReference>
<sequence length="123" mass="12883">GPAAALAVPLARGGRARGRGRGLRRCSPRRQVQLVSPAGHPRVHEEHTRGVPPWQGADGGCPEARHAHAVEGDAEEIPTAEGLVGDTGLQHPGHGGRRARERAQAPHHGGAVQPPRDAGPHRQ</sequence>
<dbReference type="EMBL" id="CAUYUJ010004733">
    <property type="protein sequence ID" value="CAK0810759.1"/>
    <property type="molecule type" value="Genomic_DNA"/>
</dbReference>
<proteinExistence type="predicted"/>
<comment type="caution">
    <text evidence="2">The sequence shown here is derived from an EMBL/GenBank/DDBJ whole genome shotgun (WGS) entry which is preliminary data.</text>
</comment>
<evidence type="ECO:0000256" key="1">
    <source>
        <dbReference type="SAM" id="MobiDB-lite"/>
    </source>
</evidence>
<accession>A0ABN9QWN9</accession>
<protein>
    <submittedName>
        <fullName evidence="2">Uncharacterized protein</fullName>
    </submittedName>
</protein>
<reference evidence="2" key="1">
    <citation type="submission" date="2023-10" db="EMBL/GenBank/DDBJ databases">
        <authorList>
            <person name="Chen Y."/>
            <person name="Shah S."/>
            <person name="Dougan E. K."/>
            <person name="Thang M."/>
            <person name="Chan C."/>
        </authorList>
    </citation>
    <scope>NUCLEOTIDE SEQUENCE [LARGE SCALE GENOMIC DNA]</scope>
</reference>
<feature type="non-terminal residue" evidence="2">
    <location>
        <position position="1"/>
    </location>
</feature>
<evidence type="ECO:0000313" key="3">
    <source>
        <dbReference type="Proteomes" id="UP001189429"/>
    </source>
</evidence>